<dbReference type="HOGENOM" id="CLU_038914_0_0_7"/>
<sequence>MHHWTPSESYFTSWDGTELFYRSWQPTTDSKQALIFIHRGHEHSGRIAQQVEDLGLTDFWAFSWDNRGHGHSPGRRGHADSYSHLVKDLDTFVRFVSERYEIPMENIAVVANSVGAVTAATWVHDYAPRIRAMVLAAPAFRIRLYVPLAIPLLRLWLKIKDKAFVSSYVKSKLLTHDREQARRYDEDELITRDIAVNILLGLHDTATRIIEDAAAIITPTLILSAGSDRVVKNSAQHRFYRRLGAPTKCLETYPGFFHALLYEKDRQRPMAHAREFILQAFRSDIDRTALLKADRGGFTRTEYDLLRSPAPWLKKLNFAAQKFMMRTVGSLSKGIRLGRKTGFDSGRSLDYVYENRARGIGPIGKFIDRGYLDAIGWRGIRMRRQHLEKQLTRTIARITDSGQPVHLLDVATGCGRYVLNVLKNHDDQKIDALLRDFTAANLEQGHALAAAMGLENVRFEQADAFDPDTIRPLQPRPNLAIVSGLYELFPDNDMVGASLRGIGDAVEPGGYLIYTGQPWHPQVEMIARVLTNRDGVPWIMRRRSQAEMDELVRQAGFDKIAMEVDPWGIFTVSVARRVAI</sequence>
<dbReference type="FunFam" id="3.40.50.1820:FF:000201">
    <property type="entry name" value="Alpha/beta fold hydrolase"/>
    <property type="match status" value="1"/>
</dbReference>
<keyword evidence="4" id="KW-1185">Reference proteome</keyword>
<dbReference type="InterPro" id="IPR022744">
    <property type="entry name" value="MeTrfase_dom_put"/>
</dbReference>
<accession>Q3A0U2</accession>
<dbReference type="SUPFAM" id="SSF53474">
    <property type="entry name" value="alpha/beta-Hydrolases"/>
    <property type="match status" value="1"/>
</dbReference>
<dbReference type="RefSeq" id="WP_011342560.1">
    <property type="nucleotide sequence ID" value="NC_007498.2"/>
</dbReference>
<proteinExistence type="predicted"/>
<dbReference type="SUPFAM" id="SSF53335">
    <property type="entry name" value="S-adenosyl-L-methionine-dependent methyltransferases"/>
    <property type="match status" value="1"/>
</dbReference>
<dbReference type="Gene3D" id="3.40.50.1820">
    <property type="entry name" value="alpha/beta hydrolase"/>
    <property type="match status" value="1"/>
</dbReference>
<dbReference type="Pfam" id="PF12146">
    <property type="entry name" value="Hydrolase_4"/>
    <property type="match status" value="1"/>
</dbReference>
<name>Q3A0U2_SYNC1</name>
<dbReference type="OrthoDB" id="9806902at2"/>
<dbReference type="KEGG" id="pca:Pcar_2780"/>
<dbReference type="Gene3D" id="3.40.50.150">
    <property type="entry name" value="Vaccinia Virus protein VP39"/>
    <property type="match status" value="1"/>
</dbReference>
<dbReference type="eggNOG" id="COG2267">
    <property type="taxonomic scope" value="Bacteria"/>
</dbReference>
<reference evidence="4" key="1">
    <citation type="submission" date="2005-10" db="EMBL/GenBank/DDBJ databases">
        <title>Complete sequence of Pelobacter carbinolicus DSM 2380.</title>
        <authorList>
            <person name="Copeland A."/>
            <person name="Lucas S."/>
            <person name="Lapidus A."/>
            <person name="Barry K."/>
            <person name="Detter J.C."/>
            <person name="Glavina T."/>
            <person name="Hammon N."/>
            <person name="Israni S."/>
            <person name="Pitluck S."/>
            <person name="Chertkov O."/>
            <person name="Schmutz J."/>
            <person name="Larimer F."/>
            <person name="Land M."/>
            <person name="Kyrpides N."/>
            <person name="Ivanova N."/>
            <person name="Richardson P."/>
        </authorList>
    </citation>
    <scope>NUCLEOTIDE SEQUENCE [LARGE SCALE GENOMIC DNA]</scope>
    <source>
        <strain evidence="4">DSM 2380 / NBRC 103641 / GraBd1</strain>
    </source>
</reference>
<keyword evidence="3" id="KW-0489">Methyltransferase</keyword>
<dbReference type="Proteomes" id="UP000002534">
    <property type="component" value="Chromosome"/>
</dbReference>
<dbReference type="ESTHER" id="pelcd-q3a0u2">
    <property type="family name" value="Monoglyceridelipase_lysophospholip"/>
</dbReference>
<gene>
    <name evidence="3" type="primary">ynbC</name>
    <name evidence="3" type="ordered locus">Pcar_2780</name>
</gene>
<reference evidence="3 4" key="2">
    <citation type="journal article" date="2012" name="BMC Genomics">
        <title>The genome of Pelobacter carbinolicus reveals surprising metabolic capabilities and physiological features.</title>
        <authorList>
            <person name="Aklujkar M."/>
            <person name="Haveman S.A."/>
            <person name="Didonato R.Jr."/>
            <person name="Chertkov O."/>
            <person name="Han C.S."/>
            <person name="Land M.L."/>
            <person name="Brown P."/>
            <person name="Lovley D.R."/>
        </authorList>
    </citation>
    <scope>NUCLEOTIDE SEQUENCE [LARGE SCALE GENOMIC DNA]</scope>
    <source>
        <strain evidence="4">DSM 2380 / NBRC 103641 / GraBd1</strain>
    </source>
</reference>
<dbReference type="InterPro" id="IPR029058">
    <property type="entry name" value="AB_hydrolase_fold"/>
</dbReference>
<keyword evidence="3" id="KW-0808">Transferase</keyword>
<dbReference type="InterPro" id="IPR022742">
    <property type="entry name" value="Hydrolase_4"/>
</dbReference>
<feature type="domain" description="Serine aminopeptidase S33" evidence="1">
    <location>
        <begin position="30"/>
        <end position="265"/>
    </location>
</feature>
<dbReference type="Pfam" id="PF12147">
    <property type="entry name" value="Methyltransf_20"/>
    <property type="match status" value="1"/>
</dbReference>
<evidence type="ECO:0000313" key="4">
    <source>
        <dbReference type="Proteomes" id="UP000002534"/>
    </source>
</evidence>
<organism evidence="3 4">
    <name type="scientific">Syntrophotalea carbinolica (strain DSM 2380 / NBRC 103641 / GraBd1)</name>
    <name type="common">Pelobacter carbinolicus</name>
    <dbReference type="NCBI Taxonomy" id="338963"/>
    <lineage>
        <taxon>Bacteria</taxon>
        <taxon>Pseudomonadati</taxon>
        <taxon>Thermodesulfobacteriota</taxon>
        <taxon>Desulfuromonadia</taxon>
        <taxon>Desulfuromonadales</taxon>
        <taxon>Syntrophotaleaceae</taxon>
        <taxon>Syntrophotalea</taxon>
    </lineage>
</organism>
<evidence type="ECO:0000259" key="1">
    <source>
        <dbReference type="Pfam" id="PF12146"/>
    </source>
</evidence>
<dbReference type="InterPro" id="IPR029063">
    <property type="entry name" value="SAM-dependent_MTases_sf"/>
</dbReference>
<evidence type="ECO:0000313" key="3">
    <source>
        <dbReference type="EMBL" id="ABA90015.1"/>
    </source>
</evidence>
<feature type="domain" description="Methyltransferase" evidence="2">
    <location>
        <begin position="273"/>
        <end position="577"/>
    </location>
</feature>
<dbReference type="CDD" id="cd02440">
    <property type="entry name" value="AdoMet_MTases"/>
    <property type="match status" value="1"/>
</dbReference>
<dbReference type="InterPro" id="IPR051044">
    <property type="entry name" value="MAG_DAG_Lipase"/>
</dbReference>
<dbReference type="STRING" id="338963.Pcar_2780"/>
<dbReference type="PANTHER" id="PTHR11614">
    <property type="entry name" value="PHOSPHOLIPASE-RELATED"/>
    <property type="match status" value="1"/>
</dbReference>
<dbReference type="GO" id="GO:0008168">
    <property type="term" value="F:methyltransferase activity"/>
    <property type="evidence" value="ECO:0007669"/>
    <property type="project" value="UniProtKB-KW"/>
</dbReference>
<evidence type="ECO:0000259" key="2">
    <source>
        <dbReference type="Pfam" id="PF12147"/>
    </source>
</evidence>
<dbReference type="GO" id="GO:0032259">
    <property type="term" value="P:methylation"/>
    <property type="evidence" value="ECO:0007669"/>
    <property type="project" value="UniProtKB-KW"/>
</dbReference>
<dbReference type="EMBL" id="CP000142">
    <property type="protein sequence ID" value="ABA90015.1"/>
    <property type="molecule type" value="Genomic_DNA"/>
</dbReference>
<dbReference type="AlphaFoldDB" id="Q3A0U2"/>
<protein>
    <submittedName>
        <fullName evidence="3">Lysophospholipase and SAM-dependent methyltransferase, putative</fullName>
    </submittedName>
</protein>